<dbReference type="RefSeq" id="WP_090835671.1">
    <property type="nucleotide sequence ID" value="NZ_JAIQCN010000144.1"/>
</dbReference>
<dbReference type="EMBL" id="PVRR01000011">
    <property type="protein sequence ID" value="PRT36984.1"/>
    <property type="molecule type" value="Genomic_DNA"/>
</dbReference>
<keyword evidence="2" id="KW-1185">Reference proteome</keyword>
<sequence>MSLYKQLSDALLVGFFIEINKNIAKGILSTAMYQEIDLIKTEMKKRNISEIDSQKIYQEYIQSGCFCPSPEKGD</sequence>
<evidence type="ECO:0000313" key="2">
    <source>
        <dbReference type="Proteomes" id="UP000239236"/>
    </source>
</evidence>
<dbReference type="Proteomes" id="UP000239236">
    <property type="component" value="Unassembled WGS sequence"/>
</dbReference>
<evidence type="ECO:0000313" key="1">
    <source>
        <dbReference type="EMBL" id="PRT36984.1"/>
    </source>
</evidence>
<protein>
    <submittedName>
        <fullName evidence="1">Uncharacterized protein</fullName>
    </submittedName>
</protein>
<name>A0ABX5DLG7_9BACI</name>
<proteinExistence type="predicted"/>
<gene>
    <name evidence="1" type="ORF">C6357_26875</name>
</gene>
<reference evidence="1 2" key="1">
    <citation type="submission" date="2018-03" db="EMBL/GenBank/DDBJ databases">
        <title>Genotypic and phenotypic analysis of antagonistic Bacillus spp. isolated from rhizosphere soil of plants in Tibet.</title>
        <authorList>
            <person name="Borriss R."/>
            <person name="Lasch P."/>
            <person name="Wu L."/>
            <person name="Wu H."/>
            <person name="Gao X."/>
        </authorList>
    </citation>
    <scope>NUCLEOTIDE SEQUENCE [LARGE SCALE GENOMIC DNA]</scope>
    <source>
        <strain evidence="1 2">NMSW16</strain>
    </source>
</reference>
<organism evidence="1 2">
    <name type="scientific">Bacillus wiedmannii</name>
    <dbReference type="NCBI Taxonomy" id="1890302"/>
    <lineage>
        <taxon>Bacteria</taxon>
        <taxon>Bacillati</taxon>
        <taxon>Bacillota</taxon>
        <taxon>Bacilli</taxon>
        <taxon>Bacillales</taxon>
        <taxon>Bacillaceae</taxon>
        <taxon>Bacillus</taxon>
        <taxon>Bacillus cereus group</taxon>
    </lineage>
</organism>
<comment type="caution">
    <text evidence="1">The sequence shown here is derived from an EMBL/GenBank/DDBJ whole genome shotgun (WGS) entry which is preliminary data.</text>
</comment>
<accession>A0ABX5DLG7</accession>